<proteinExistence type="predicted"/>
<dbReference type="EMBL" id="JAAOIW010000017">
    <property type="protein sequence ID" value="NHN34277.1"/>
    <property type="molecule type" value="Genomic_DNA"/>
</dbReference>
<sequence>MEYKLILISRIIAILVSIYILNKTRKNLLIEKESFYWVIGCLVVVLLTIFPDSLVYISELLGIKYPPATLFLIAIILILILLYRQLGRISLLTTKVNELIRTVAILTFELESYKKEHKMDK</sequence>
<evidence type="ECO:0000313" key="2">
    <source>
        <dbReference type="EMBL" id="NHN34277.1"/>
    </source>
</evidence>
<dbReference type="Proteomes" id="UP001165962">
    <property type="component" value="Unassembled WGS sequence"/>
</dbReference>
<feature type="transmembrane region" description="Helical" evidence="1">
    <location>
        <begin position="6"/>
        <end position="22"/>
    </location>
</feature>
<reference evidence="2" key="1">
    <citation type="submission" date="2020-03" db="EMBL/GenBank/DDBJ databases">
        <title>Draft sequencing of Paenibacilllus sp. S3N08.</title>
        <authorList>
            <person name="Kim D.-U."/>
        </authorList>
    </citation>
    <scope>NUCLEOTIDE SEQUENCE</scope>
    <source>
        <strain evidence="2">S3N08</strain>
    </source>
</reference>
<protein>
    <submittedName>
        <fullName evidence="2">DUF2304 domain-containing protein</fullName>
    </submittedName>
</protein>
<keyword evidence="1" id="KW-0472">Membrane</keyword>
<feature type="transmembrane region" description="Helical" evidence="1">
    <location>
        <begin position="34"/>
        <end position="57"/>
    </location>
</feature>
<dbReference type="InterPro" id="IPR019277">
    <property type="entry name" value="DUF2304"/>
</dbReference>
<name>A0ABX0JDS2_9BACL</name>
<keyword evidence="1" id="KW-1133">Transmembrane helix</keyword>
<dbReference type="Pfam" id="PF10066">
    <property type="entry name" value="DUF2304"/>
    <property type="match status" value="1"/>
</dbReference>
<keyword evidence="1" id="KW-0812">Transmembrane</keyword>
<evidence type="ECO:0000256" key="1">
    <source>
        <dbReference type="SAM" id="Phobius"/>
    </source>
</evidence>
<evidence type="ECO:0000313" key="3">
    <source>
        <dbReference type="Proteomes" id="UP001165962"/>
    </source>
</evidence>
<dbReference type="RefSeq" id="WP_166155057.1">
    <property type="nucleotide sequence ID" value="NZ_JAAOIW010000017.1"/>
</dbReference>
<keyword evidence="3" id="KW-1185">Reference proteome</keyword>
<organism evidence="2 3">
    <name type="scientific">Paenibacillus agricola</name>
    <dbReference type="NCBI Taxonomy" id="2716264"/>
    <lineage>
        <taxon>Bacteria</taxon>
        <taxon>Bacillati</taxon>
        <taxon>Bacillota</taxon>
        <taxon>Bacilli</taxon>
        <taxon>Bacillales</taxon>
        <taxon>Paenibacillaceae</taxon>
        <taxon>Paenibacillus</taxon>
    </lineage>
</organism>
<gene>
    <name evidence="2" type="ORF">G9U52_31220</name>
</gene>
<accession>A0ABX0JDS2</accession>
<comment type="caution">
    <text evidence="2">The sequence shown here is derived from an EMBL/GenBank/DDBJ whole genome shotgun (WGS) entry which is preliminary data.</text>
</comment>
<feature type="transmembrane region" description="Helical" evidence="1">
    <location>
        <begin position="63"/>
        <end position="83"/>
    </location>
</feature>